<dbReference type="Gene3D" id="1.20.120.450">
    <property type="entry name" value="dinb family like domain"/>
    <property type="match status" value="1"/>
</dbReference>
<dbReference type="RefSeq" id="WP_200174543.1">
    <property type="nucleotide sequence ID" value="NZ_BAABKQ010000001.1"/>
</dbReference>
<dbReference type="InterPro" id="IPR034660">
    <property type="entry name" value="DinB/YfiT-like"/>
</dbReference>
<protein>
    <recommendedName>
        <fullName evidence="1">Mycothiol-dependent maleylpyruvate isomerase metal-binding domain-containing protein</fullName>
    </recommendedName>
</protein>
<name>A0ABP9C2F4_9ACTN</name>
<comment type="caution">
    <text evidence="2">The sequence shown here is derived from an EMBL/GenBank/DDBJ whole genome shotgun (WGS) entry which is preliminary data.</text>
</comment>
<gene>
    <name evidence="2" type="ORF">GCM10023353_03040</name>
</gene>
<accession>A0ABP9C2F4</accession>
<keyword evidence="3" id="KW-1185">Reference proteome</keyword>
<dbReference type="InterPro" id="IPR024344">
    <property type="entry name" value="MDMPI_metal-binding"/>
</dbReference>
<dbReference type="EMBL" id="BAABKQ010000001">
    <property type="protein sequence ID" value="GAA4804027.1"/>
    <property type="molecule type" value="Genomic_DNA"/>
</dbReference>
<reference evidence="3" key="1">
    <citation type="journal article" date="2019" name="Int. J. Syst. Evol. Microbiol.">
        <title>The Global Catalogue of Microorganisms (GCM) 10K type strain sequencing project: providing services to taxonomists for standard genome sequencing and annotation.</title>
        <authorList>
            <consortium name="The Broad Institute Genomics Platform"/>
            <consortium name="The Broad Institute Genome Sequencing Center for Infectious Disease"/>
            <person name="Wu L."/>
            <person name="Ma J."/>
        </authorList>
    </citation>
    <scope>NUCLEOTIDE SEQUENCE [LARGE SCALE GENOMIC DNA]</scope>
    <source>
        <strain evidence="3">JCM 18542</strain>
    </source>
</reference>
<evidence type="ECO:0000259" key="1">
    <source>
        <dbReference type="Pfam" id="PF11716"/>
    </source>
</evidence>
<evidence type="ECO:0000313" key="2">
    <source>
        <dbReference type="EMBL" id="GAA4804027.1"/>
    </source>
</evidence>
<feature type="domain" description="Mycothiol-dependent maleylpyruvate isomerase metal-binding" evidence="1">
    <location>
        <begin position="8"/>
        <end position="132"/>
    </location>
</feature>
<proteinExistence type="predicted"/>
<evidence type="ECO:0000313" key="3">
    <source>
        <dbReference type="Proteomes" id="UP001500839"/>
    </source>
</evidence>
<sequence>MTITDADLRLLTRATDDFGAVLARTDLTGDDASRCTGWTLRDAANHVLGGAIRYEHYFSGGDAAEVAWSRTADHAGDDAAAAHRRLSAALDDRIAEHRDRAITLHHPLADIDVPTLLVLRVQELVLHGWDIASVAAPSVTIDPALGVFLLERGASVRTLLRDHGALGPEHDPGAEADLTARVLAAWGRWP</sequence>
<dbReference type="SUPFAM" id="SSF109854">
    <property type="entry name" value="DinB/YfiT-like putative metalloenzymes"/>
    <property type="match status" value="1"/>
</dbReference>
<dbReference type="Pfam" id="PF11716">
    <property type="entry name" value="MDMPI_N"/>
    <property type="match status" value="1"/>
</dbReference>
<organism evidence="2 3">
    <name type="scientific">Tomitella cavernea</name>
    <dbReference type="NCBI Taxonomy" id="1387982"/>
    <lineage>
        <taxon>Bacteria</taxon>
        <taxon>Bacillati</taxon>
        <taxon>Actinomycetota</taxon>
        <taxon>Actinomycetes</taxon>
        <taxon>Mycobacteriales</taxon>
        <taxon>Tomitella</taxon>
    </lineage>
</organism>
<dbReference type="Proteomes" id="UP001500839">
    <property type="component" value="Unassembled WGS sequence"/>
</dbReference>